<evidence type="ECO:0000313" key="8">
    <source>
        <dbReference type="EMBL" id="GLL13419.1"/>
    </source>
</evidence>
<dbReference type="PROSITE" id="PS00059">
    <property type="entry name" value="ADH_ZINC"/>
    <property type="match status" value="1"/>
</dbReference>
<protein>
    <submittedName>
        <fullName evidence="8">Alcohol dehydrogenase</fullName>
    </submittedName>
</protein>
<dbReference type="GO" id="GO:0005829">
    <property type="term" value="C:cytosol"/>
    <property type="evidence" value="ECO:0007669"/>
    <property type="project" value="TreeGrafter"/>
</dbReference>
<evidence type="ECO:0000256" key="6">
    <source>
        <dbReference type="RuleBase" id="RU361277"/>
    </source>
</evidence>
<comment type="caution">
    <text evidence="8">The sequence shown here is derived from an EMBL/GenBank/DDBJ whole genome shotgun (WGS) entry which is preliminary data.</text>
</comment>
<keyword evidence="9" id="KW-1185">Reference proteome</keyword>
<dbReference type="AlphaFoldDB" id="A0A9W6L9T5"/>
<feature type="domain" description="Enoyl reductase (ER)" evidence="7">
    <location>
        <begin position="12"/>
        <end position="369"/>
    </location>
</feature>
<accession>A0A9W6L9T5</accession>
<dbReference type="SUPFAM" id="SSF50129">
    <property type="entry name" value="GroES-like"/>
    <property type="match status" value="2"/>
</dbReference>
<keyword evidence="2 6" id="KW-0479">Metal-binding</keyword>
<dbReference type="SUPFAM" id="SSF51735">
    <property type="entry name" value="NAD(P)-binding Rossmann-fold domains"/>
    <property type="match status" value="1"/>
</dbReference>
<evidence type="ECO:0000259" key="7">
    <source>
        <dbReference type="SMART" id="SM00829"/>
    </source>
</evidence>
<evidence type="ECO:0000256" key="4">
    <source>
        <dbReference type="ARBA" id="ARBA00023002"/>
    </source>
</evidence>
<comment type="cofactor">
    <cofactor evidence="6">
        <name>Zn(2+)</name>
        <dbReference type="ChEBI" id="CHEBI:29105"/>
    </cofactor>
</comment>
<keyword evidence="3 6" id="KW-0862">Zinc</keyword>
<dbReference type="GO" id="GO:0008270">
    <property type="term" value="F:zinc ion binding"/>
    <property type="evidence" value="ECO:0007669"/>
    <property type="project" value="InterPro"/>
</dbReference>
<dbReference type="EMBL" id="BSFQ01000021">
    <property type="protein sequence ID" value="GLL13419.1"/>
    <property type="molecule type" value="Genomic_DNA"/>
</dbReference>
<reference evidence="8" key="2">
    <citation type="submission" date="2023-01" db="EMBL/GenBank/DDBJ databases">
        <authorList>
            <person name="Sun Q."/>
            <person name="Evtushenko L."/>
        </authorList>
    </citation>
    <scope>NUCLEOTIDE SEQUENCE</scope>
    <source>
        <strain evidence="8">VKM Ac-1069</strain>
    </source>
</reference>
<proteinExistence type="inferred from homology"/>
<dbReference type="Gene3D" id="3.40.50.720">
    <property type="entry name" value="NAD(P)-binding Rossmann-like Domain"/>
    <property type="match status" value="1"/>
</dbReference>
<dbReference type="Pfam" id="PF08240">
    <property type="entry name" value="ADH_N"/>
    <property type="match status" value="1"/>
</dbReference>
<evidence type="ECO:0000313" key="9">
    <source>
        <dbReference type="Proteomes" id="UP001143463"/>
    </source>
</evidence>
<dbReference type="InterPro" id="IPR020843">
    <property type="entry name" value="ER"/>
</dbReference>
<evidence type="ECO:0000256" key="3">
    <source>
        <dbReference type="ARBA" id="ARBA00022833"/>
    </source>
</evidence>
<keyword evidence="5" id="KW-0520">NAD</keyword>
<dbReference type="InterPro" id="IPR002328">
    <property type="entry name" value="ADH_Zn_CS"/>
</dbReference>
<dbReference type="Gene3D" id="3.90.180.10">
    <property type="entry name" value="Medium-chain alcohol dehydrogenases, catalytic domain"/>
    <property type="match status" value="1"/>
</dbReference>
<reference evidence="8" key="1">
    <citation type="journal article" date="2014" name="Int. J. Syst. Evol. Microbiol.">
        <title>Complete genome sequence of Corynebacterium casei LMG S-19264T (=DSM 44701T), isolated from a smear-ripened cheese.</title>
        <authorList>
            <consortium name="US DOE Joint Genome Institute (JGI-PGF)"/>
            <person name="Walter F."/>
            <person name="Albersmeier A."/>
            <person name="Kalinowski J."/>
            <person name="Ruckert C."/>
        </authorList>
    </citation>
    <scope>NUCLEOTIDE SEQUENCE</scope>
    <source>
        <strain evidence="8">VKM Ac-1069</strain>
    </source>
</reference>
<dbReference type="SMART" id="SM00829">
    <property type="entry name" value="PKS_ER"/>
    <property type="match status" value="1"/>
</dbReference>
<dbReference type="PANTHER" id="PTHR43880">
    <property type="entry name" value="ALCOHOL DEHYDROGENASE"/>
    <property type="match status" value="1"/>
</dbReference>
<dbReference type="InterPro" id="IPR013149">
    <property type="entry name" value="ADH-like_C"/>
</dbReference>
<dbReference type="RefSeq" id="WP_037049011.1">
    <property type="nucleotide sequence ID" value="NZ_BAAAUZ010000003.1"/>
</dbReference>
<organism evidence="8 9">
    <name type="scientific">Pseudonocardia halophobica</name>
    <dbReference type="NCBI Taxonomy" id="29401"/>
    <lineage>
        <taxon>Bacteria</taxon>
        <taxon>Bacillati</taxon>
        <taxon>Actinomycetota</taxon>
        <taxon>Actinomycetes</taxon>
        <taxon>Pseudonocardiales</taxon>
        <taxon>Pseudonocardiaceae</taxon>
        <taxon>Pseudonocardia</taxon>
    </lineage>
</organism>
<dbReference type="GO" id="GO:0051903">
    <property type="term" value="F:S-(hydroxymethyl)glutathione dehydrogenase [NAD(P)+] activity"/>
    <property type="evidence" value="ECO:0007669"/>
    <property type="project" value="TreeGrafter"/>
</dbReference>
<name>A0A9W6L9T5_9PSEU</name>
<dbReference type="GO" id="GO:0046294">
    <property type="term" value="P:formaldehyde catabolic process"/>
    <property type="evidence" value="ECO:0007669"/>
    <property type="project" value="TreeGrafter"/>
</dbReference>
<dbReference type="InterPro" id="IPR011032">
    <property type="entry name" value="GroES-like_sf"/>
</dbReference>
<evidence type="ECO:0000256" key="2">
    <source>
        <dbReference type="ARBA" id="ARBA00022723"/>
    </source>
</evidence>
<evidence type="ECO:0000256" key="5">
    <source>
        <dbReference type="ARBA" id="ARBA00023027"/>
    </source>
</evidence>
<comment type="similarity">
    <text evidence="1 6">Belongs to the zinc-containing alcohol dehydrogenase family.</text>
</comment>
<dbReference type="Proteomes" id="UP001143463">
    <property type="component" value="Unassembled WGS sequence"/>
</dbReference>
<dbReference type="Pfam" id="PF00107">
    <property type="entry name" value="ADH_zinc_N"/>
    <property type="match status" value="1"/>
</dbReference>
<dbReference type="CDD" id="cd08279">
    <property type="entry name" value="Zn_ADH_class_III"/>
    <property type="match status" value="1"/>
</dbReference>
<dbReference type="InterPro" id="IPR023921">
    <property type="entry name" value="ADH_Zn_actinomycetes"/>
</dbReference>
<gene>
    <name evidence="8" type="ORF">GCM10017577_45620</name>
</gene>
<dbReference type="PANTHER" id="PTHR43880:SF12">
    <property type="entry name" value="ALCOHOL DEHYDROGENASE CLASS-3"/>
    <property type="match status" value="1"/>
</dbReference>
<dbReference type="InterPro" id="IPR013154">
    <property type="entry name" value="ADH-like_N"/>
</dbReference>
<evidence type="ECO:0000256" key="1">
    <source>
        <dbReference type="ARBA" id="ARBA00008072"/>
    </source>
</evidence>
<dbReference type="InterPro" id="IPR036291">
    <property type="entry name" value="NAD(P)-bd_dom_sf"/>
</dbReference>
<sequence>MKTKGALLWEPGTNSGWSVEEIEIDPPKRREVMVKLAASGICHSDHHLDDGVIPLPWAPVLGGHEGAGVVTEVGPEVHDLEVGDHVVLSFLPSCGRCKMCVSGRSNMCELGAGVLAGYAPDGTHRVHARDKGVGCMSFLGTFAPYVCAPVDAVVKIDKDIPLDKAALIGCGVPTGWGSSVYAADMQLGDTVVIVGIGGVGINAVQGAKHKGAKNIIAIDPVPFKQEQAQEFGATHAVSNYEEAAELVEQLTNGQGADRVIITVGIAYGNLLNPAQEMTRRGGVIVLTSAAPILQRDVEFDLFTFAMSGKRLQGSLYGTTQSRNDIPLLTDLYRTGQLKLDELITRTYALEDINQAFADMQKGLNLRGVIMYDQEG</sequence>
<keyword evidence="4" id="KW-0560">Oxidoreductase</keyword>
<dbReference type="NCBIfam" id="TIGR03989">
    <property type="entry name" value="Rxyl_3153"/>
    <property type="match status" value="1"/>
</dbReference>